<evidence type="ECO:0000256" key="6">
    <source>
        <dbReference type="ARBA" id="ARBA00046368"/>
    </source>
</evidence>
<comment type="subunit">
    <text evidence="6">Part of the activated spliceosome B/catalytic step 1 spliceosome, one of the forms of the spliceosome which has a well-formed active site but still cannot catalyze the branching reaction and is composed at least of 52 proteins, the U2, U5 and U6 snRNAs and the pre-mRNA. Recruited during early steps of activated spliceosome B maturation, it is probably one of the first proteins released from this complex as he matures to the spliceosome C complex. Component of the minor spliceosome, which splices U12-type introns.</text>
</comment>
<dbReference type="PANTHER" id="PTHR45625">
    <property type="entry name" value="PEPTIDYL-PROLYL CIS-TRANS ISOMERASE-RELATED"/>
    <property type="match status" value="1"/>
</dbReference>
<dbReference type="AlphaFoldDB" id="A0A310SPG2"/>
<evidence type="ECO:0000256" key="3">
    <source>
        <dbReference type="ARBA" id="ARBA00023242"/>
    </source>
</evidence>
<evidence type="ECO:0000313" key="9">
    <source>
        <dbReference type="Proteomes" id="UP000250275"/>
    </source>
</evidence>
<evidence type="ECO:0000259" key="7">
    <source>
        <dbReference type="PROSITE" id="PS50072"/>
    </source>
</evidence>
<organism evidence="8 9">
    <name type="scientific">Eufriesea mexicana</name>
    <dbReference type="NCBI Taxonomy" id="516756"/>
    <lineage>
        <taxon>Eukaryota</taxon>
        <taxon>Metazoa</taxon>
        <taxon>Ecdysozoa</taxon>
        <taxon>Arthropoda</taxon>
        <taxon>Hexapoda</taxon>
        <taxon>Insecta</taxon>
        <taxon>Pterygota</taxon>
        <taxon>Neoptera</taxon>
        <taxon>Endopterygota</taxon>
        <taxon>Hymenoptera</taxon>
        <taxon>Apocrita</taxon>
        <taxon>Aculeata</taxon>
        <taxon>Apoidea</taxon>
        <taxon>Anthophila</taxon>
        <taxon>Apidae</taxon>
        <taxon>Eufriesea</taxon>
    </lineage>
</organism>
<dbReference type="InterPro" id="IPR002130">
    <property type="entry name" value="Cyclophilin-type_PPIase_dom"/>
</dbReference>
<evidence type="ECO:0000256" key="4">
    <source>
        <dbReference type="ARBA" id="ARBA00040027"/>
    </source>
</evidence>
<dbReference type="GO" id="GO:0071013">
    <property type="term" value="C:catalytic step 2 spliceosome"/>
    <property type="evidence" value="ECO:0007669"/>
    <property type="project" value="TreeGrafter"/>
</dbReference>
<feature type="domain" description="PPIase cyclophilin-type" evidence="7">
    <location>
        <begin position="252"/>
        <end position="392"/>
    </location>
</feature>
<accession>A0A310SPG2</accession>
<keyword evidence="8" id="KW-0413">Isomerase</keyword>
<keyword evidence="3" id="KW-0539">Nucleus</keyword>
<dbReference type="PROSITE" id="PS50072">
    <property type="entry name" value="CSA_PPIASE_2"/>
    <property type="match status" value="1"/>
</dbReference>
<proteinExistence type="inferred from homology"/>
<dbReference type="OrthoDB" id="442970at2759"/>
<sequence length="392" mass="44226">MRDVISRKTGPDVDCIPNDAFTIAIAICSRWMGLQLPYELDNISVPSCATPQGSPSLKKLPRIRDLVIYHPTANQVISITMMLVTRSVIQKRSPQLNPILFPVLPLSCTKTLDHPERKKSVERPTAGWDNPLQMPKEERSSLMKRRNYAVVIHFRVLHFPAELFCSNRESGNRARGPVIRMPVNDEGQLMTVLKEKNILLKESGHGLEIASKSSDKRSVNKSIILESLNRVSFLVIWRLTNMSNIYIQGPPTMPKVAMKTTVGDIELELRAKETQKTCRNFIQLCVEGYYHDPKFHIKGGDPTGTGEGGRIYGELFNDDFRTRLRSCGQGLIAMANAGEDDNSSQFFFTLGSTLELQNKHTIFCKVTGETIYNMLQLEEALVDEVNLTFTRK</sequence>
<protein>
    <recommendedName>
        <fullName evidence="4">Spliceosome-associated protein CWC27 homolog</fullName>
    </recommendedName>
    <alternativeName>
        <fullName evidence="5">Probable inactive peptidyl-prolyl cis-trans isomerase CWC27 homolog</fullName>
    </alternativeName>
</protein>
<reference evidence="8 9" key="1">
    <citation type="submission" date="2015-07" db="EMBL/GenBank/DDBJ databases">
        <title>The genome of Eufriesea mexicana.</title>
        <authorList>
            <person name="Pan H."/>
            <person name="Kapheim K."/>
        </authorList>
    </citation>
    <scope>NUCLEOTIDE SEQUENCE [LARGE SCALE GENOMIC DNA]</scope>
    <source>
        <strain evidence="8">0111107269</strain>
        <tissue evidence="8">Whole body</tissue>
    </source>
</reference>
<dbReference type="SUPFAM" id="SSF50891">
    <property type="entry name" value="Cyclophilin-like"/>
    <property type="match status" value="1"/>
</dbReference>
<dbReference type="EMBL" id="KQ761389">
    <property type="protein sequence ID" value="OAD57674.1"/>
    <property type="molecule type" value="Genomic_DNA"/>
</dbReference>
<evidence type="ECO:0000256" key="5">
    <source>
        <dbReference type="ARBA" id="ARBA00042090"/>
    </source>
</evidence>
<gene>
    <name evidence="8" type="ORF">WN48_01662</name>
</gene>
<keyword evidence="9" id="KW-1185">Reference proteome</keyword>
<dbReference type="Pfam" id="PF00160">
    <property type="entry name" value="Pro_isomerase"/>
    <property type="match status" value="1"/>
</dbReference>
<dbReference type="Gene3D" id="2.40.100.10">
    <property type="entry name" value="Cyclophilin-like"/>
    <property type="match status" value="1"/>
</dbReference>
<comment type="similarity">
    <text evidence="2">Belongs to the cyclophilin-type PPIase family.</text>
</comment>
<evidence type="ECO:0000313" key="8">
    <source>
        <dbReference type="EMBL" id="OAD57674.1"/>
    </source>
</evidence>
<dbReference type="GO" id="GO:0003755">
    <property type="term" value="F:peptidyl-prolyl cis-trans isomerase activity"/>
    <property type="evidence" value="ECO:0007669"/>
    <property type="project" value="InterPro"/>
</dbReference>
<name>A0A310SPG2_9HYME</name>
<dbReference type="Proteomes" id="UP000250275">
    <property type="component" value="Unassembled WGS sequence"/>
</dbReference>
<dbReference type="InterPro" id="IPR044666">
    <property type="entry name" value="Cyclophilin_A-like"/>
</dbReference>
<dbReference type="InterPro" id="IPR029000">
    <property type="entry name" value="Cyclophilin-like_dom_sf"/>
</dbReference>
<comment type="subcellular location">
    <subcellularLocation>
        <location evidence="1">Nucleus</location>
    </subcellularLocation>
</comment>
<dbReference type="PANTHER" id="PTHR45625:SF6">
    <property type="entry name" value="SPLICEOSOME-ASSOCIATED PROTEIN CWC27 HOMOLOG"/>
    <property type="match status" value="1"/>
</dbReference>
<dbReference type="PRINTS" id="PR00153">
    <property type="entry name" value="CSAPPISMRASE"/>
</dbReference>
<evidence type="ECO:0000256" key="1">
    <source>
        <dbReference type="ARBA" id="ARBA00004123"/>
    </source>
</evidence>
<evidence type="ECO:0000256" key="2">
    <source>
        <dbReference type="ARBA" id="ARBA00007365"/>
    </source>
</evidence>